<dbReference type="PROSITE" id="PS50850">
    <property type="entry name" value="MFS"/>
    <property type="match status" value="1"/>
</dbReference>
<feature type="transmembrane region" description="Helical" evidence="6">
    <location>
        <begin position="306"/>
        <end position="326"/>
    </location>
</feature>
<keyword evidence="2" id="KW-0813">Transport</keyword>
<keyword evidence="4 6" id="KW-1133">Transmembrane helix</keyword>
<feature type="domain" description="Major facilitator superfamily (MFS) profile" evidence="7">
    <location>
        <begin position="3"/>
        <end position="413"/>
    </location>
</feature>
<protein>
    <recommendedName>
        <fullName evidence="7">Major facilitator superfamily (MFS) profile domain-containing protein</fullName>
    </recommendedName>
</protein>
<dbReference type="SUPFAM" id="SSF103473">
    <property type="entry name" value="MFS general substrate transporter"/>
    <property type="match status" value="1"/>
</dbReference>
<evidence type="ECO:0000256" key="1">
    <source>
        <dbReference type="ARBA" id="ARBA00004141"/>
    </source>
</evidence>
<feature type="transmembrane region" description="Helical" evidence="6">
    <location>
        <begin position="191"/>
        <end position="211"/>
    </location>
</feature>
<comment type="subcellular location">
    <subcellularLocation>
        <location evidence="1">Membrane</location>
        <topology evidence="1">Multi-pass membrane protein</topology>
    </subcellularLocation>
</comment>
<reference evidence="8" key="1">
    <citation type="submission" date="2021-02" db="EMBL/GenBank/DDBJ databases">
        <authorList>
            <person name="Nowell W R."/>
        </authorList>
    </citation>
    <scope>NUCLEOTIDE SEQUENCE</scope>
    <source>
        <strain evidence="8">Ploen Becks lab</strain>
    </source>
</reference>
<feature type="transmembrane region" description="Helical" evidence="6">
    <location>
        <begin position="275"/>
        <end position="294"/>
    </location>
</feature>
<dbReference type="AlphaFoldDB" id="A0A813U4D7"/>
<evidence type="ECO:0000313" key="8">
    <source>
        <dbReference type="EMBL" id="CAF0820863.1"/>
    </source>
</evidence>
<evidence type="ECO:0000313" key="9">
    <source>
        <dbReference type="Proteomes" id="UP000663879"/>
    </source>
</evidence>
<dbReference type="Gene3D" id="1.20.1250.20">
    <property type="entry name" value="MFS general substrate transporter like domains"/>
    <property type="match status" value="1"/>
</dbReference>
<dbReference type="OrthoDB" id="196650at2759"/>
<keyword evidence="3 6" id="KW-0812">Transmembrane</keyword>
<evidence type="ECO:0000256" key="3">
    <source>
        <dbReference type="ARBA" id="ARBA00022692"/>
    </source>
</evidence>
<feature type="transmembrane region" description="Helical" evidence="6">
    <location>
        <begin position="156"/>
        <end position="179"/>
    </location>
</feature>
<feature type="transmembrane region" description="Helical" evidence="6">
    <location>
        <begin position="5"/>
        <end position="25"/>
    </location>
</feature>
<evidence type="ECO:0000256" key="5">
    <source>
        <dbReference type="ARBA" id="ARBA00023136"/>
    </source>
</evidence>
<proteinExistence type="predicted"/>
<evidence type="ECO:0000259" key="7">
    <source>
        <dbReference type="PROSITE" id="PS50850"/>
    </source>
</evidence>
<comment type="caution">
    <text evidence="8">The sequence shown here is derived from an EMBL/GenBank/DDBJ whole genome shotgun (WGS) entry which is preliminary data.</text>
</comment>
<feature type="transmembrane region" description="Helical" evidence="6">
    <location>
        <begin position="332"/>
        <end position="351"/>
    </location>
</feature>
<keyword evidence="9" id="KW-1185">Reference proteome</keyword>
<evidence type="ECO:0000256" key="2">
    <source>
        <dbReference type="ARBA" id="ARBA00022448"/>
    </source>
</evidence>
<dbReference type="InterPro" id="IPR036259">
    <property type="entry name" value="MFS_trans_sf"/>
</dbReference>
<gene>
    <name evidence="8" type="ORF">OXX778_LOCUS7459</name>
</gene>
<dbReference type="PANTHER" id="PTHR23504">
    <property type="entry name" value="MAJOR FACILITATOR SUPERFAMILY DOMAIN-CONTAINING PROTEIN 10"/>
    <property type="match status" value="1"/>
</dbReference>
<dbReference type="InterPro" id="IPR020846">
    <property type="entry name" value="MFS_dom"/>
</dbReference>
<sequence length="421" mass="46667">MEQKYVVFISLLLDLFAFTLILPLFPKIFDYYASNKDDSTYNFLEYTVDEFRKLIAGPTNKGLNSVLFGGLIGSLFSFLQFVSSTVIGAASDLYGRKKVLLVVMTGTLISYLTWSVSSVFLIFLISRIIGGISKANVSIIIAIMTDLTNKEGRSQAMALVGIAFSLGFIIGPTIGAIFSSKLSATAAIYSYPSYVAIALTLINIIFVALFYRESLPIEKRSKSLKNIFTQSLQFINPISLFNFSPIKSLNQKDLNELKSIVHHRFNYNSVQQGKMFLFIGIIMTLIQGGYVRRIKQGSHLKASIKAIMVLIPSFILVALATNQIVLYLGLLFYTYASAVVVPCFTTISSNYGNEDEKGTITGIFRSLGALARAFGPTFTSIFYWTFGASFAYIFGSIAFIIPLTILIRSNSRIENQVQKTE</sequence>
<dbReference type="EMBL" id="CAJNOC010000954">
    <property type="protein sequence ID" value="CAF0820863.1"/>
    <property type="molecule type" value="Genomic_DNA"/>
</dbReference>
<dbReference type="GO" id="GO:0031526">
    <property type="term" value="C:brush border membrane"/>
    <property type="evidence" value="ECO:0007669"/>
    <property type="project" value="TreeGrafter"/>
</dbReference>
<evidence type="ECO:0000256" key="4">
    <source>
        <dbReference type="ARBA" id="ARBA00022989"/>
    </source>
</evidence>
<feature type="transmembrane region" description="Helical" evidence="6">
    <location>
        <begin position="390"/>
        <end position="407"/>
    </location>
</feature>
<feature type="transmembrane region" description="Helical" evidence="6">
    <location>
        <begin position="99"/>
        <end position="114"/>
    </location>
</feature>
<organism evidence="8 9">
    <name type="scientific">Brachionus calyciflorus</name>
    <dbReference type="NCBI Taxonomy" id="104777"/>
    <lineage>
        <taxon>Eukaryota</taxon>
        <taxon>Metazoa</taxon>
        <taxon>Spiralia</taxon>
        <taxon>Gnathifera</taxon>
        <taxon>Rotifera</taxon>
        <taxon>Eurotatoria</taxon>
        <taxon>Monogononta</taxon>
        <taxon>Pseudotrocha</taxon>
        <taxon>Ploima</taxon>
        <taxon>Brachionidae</taxon>
        <taxon>Brachionus</taxon>
    </lineage>
</organism>
<feature type="transmembrane region" description="Helical" evidence="6">
    <location>
        <begin position="120"/>
        <end position="144"/>
    </location>
</feature>
<dbReference type="InterPro" id="IPR011701">
    <property type="entry name" value="MFS"/>
</dbReference>
<name>A0A813U4D7_9BILA</name>
<dbReference type="GO" id="GO:0022857">
    <property type="term" value="F:transmembrane transporter activity"/>
    <property type="evidence" value="ECO:0007669"/>
    <property type="project" value="InterPro"/>
</dbReference>
<dbReference type="Proteomes" id="UP000663879">
    <property type="component" value="Unassembled WGS sequence"/>
</dbReference>
<dbReference type="PANTHER" id="PTHR23504:SF31">
    <property type="entry name" value="MAJOR FACILITATOR SUPERFAMILY DOMAIN-CONTAINING PROTEIN 10"/>
    <property type="match status" value="1"/>
</dbReference>
<feature type="transmembrane region" description="Helical" evidence="6">
    <location>
        <begin position="66"/>
        <end position="87"/>
    </location>
</feature>
<keyword evidence="5 6" id="KW-0472">Membrane</keyword>
<accession>A0A813U4D7</accession>
<dbReference type="Pfam" id="PF07690">
    <property type="entry name" value="MFS_1"/>
    <property type="match status" value="1"/>
</dbReference>
<evidence type="ECO:0000256" key="6">
    <source>
        <dbReference type="SAM" id="Phobius"/>
    </source>
</evidence>